<dbReference type="RefSeq" id="WP_330131267.1">
    <property type="nucleotide sequence ID" value="NZ_JAUTXY010000001.1"/>
</dbReference>
<dbReference type="SUPFAM" id="SSF52047">
    <property type="entry name" value="RNI-like"/>
    <property type="match status" value="1"/>
</dbReference>
<comment type="caution">
    <text evidence="1">The sequence shown here is derived from an EMBL/GenBank/DDBJ whole genome shotgun (WGS) entry which is preliminary data.</text>
</comment>
<dbReference type="EMBL" id="JAUTXY010000001">
    <property type="protein sequence ID" value="MEE2055943.1"/>
    <property type="molecule type" value="Genomic_DNA"/>
</dbReference>
<evidence type="ECO:0000313" key="2">
    <source>
        <dbReference type="Proteomes" id="UP001336020"/>
    </source>
</evidence>
<keyword evidence="2" id="KW-1185">Reference proteome</keyword>
<evidence type="ECO:0000313" key="1">
    <source>
        <dbReference type="EMBL" id="MEE2055943.1"/>
    </source>
</evidence>
<protein>
    <submittedName>
        <fullName evidence="1">Leucine-rich repeat domain-containing protein</fullName>
    </submittedName>
</protein>
<name>A0ABU7L315_9NOCA</name>
<organism evidence="1 2">
    <name type="scientific">Rhodococcus artemisiae</name>
    <dbReference type="NCBI Taxonomy" id="714159"/>
    <lineage>
        <taxon>Bacteria</taxon>
        <taxon>Bacillati</taxon>
        <taxon>Actinomycetota</taxon>
        <taxon>Actinomycetes</taxon>
        <taxon>Mycobacteriales</taxon>
        <taxon>Nocardiaceae</taxon>
        <taxon>Rhodococcus</taxon>
    </lineage>
</organism>
<reference evidence="1 2" key="1">
    <citation type="submission" date="2023-07" db="EMBL/GenBank/DDBJ databases">
        <authorList>
            <person name="Girao M."/>
            <person name="Carvalho M.F."/>
        </authorList>
    </citation>
    <scope>NUCLEOTIDE SEQUENCE [LARGE SCALE GENOMIC DNA]</scope>
    <source>
        <strain evidence="1 2">YIM65754</strain>
    </source>
</reference>
<dbReference type="Proteomes" id="UP001336020">
    <property type="component" value="Unassembled WGS sequence"/>
</dbReference>
<gene>
    <name evidence="1" type="ORF">Q7514_00170</name>
</gene>
<dbReference type="InterPro" id="IPR032675">
    <property type="entry name" value="LRR_dom_sf"/>
</dbReference>
<proteinExistence type="predicted"/>
<sequence>MTIDTPTSTFAGLPVQQYSAGTTTPADPTAVAWKIATDWDRGDDGFVDDLLSLAGQSWAGQITALVFGQWSEASDPLPADKAVPLLAAFPAVRHLFLGDMTFEESEISWIDWGDLGAVLAAFPHLHTLHLRGGSSTTINEPVPFTTPALPRLRSLTVESGGLQQTYLEPLLAIDAPALTDLEIWLGVDNYGAITDLEPLTDLLAGTLFPAMTRLGLRNSELADRVAAALAQAPVLQRITVLDLSNGTLTDTGADALAVADLAAVRTLILDHHFVSDEALTRLRAAHPQIEISAADRQEPETYNDEVYLYTAVSE</sequence>
<accession>A0ABU7L315</accession>
<dbReference type="Gene3D" id="3.80.10.10">
    <property type="entry name" value="Ribonuclease Inhibitor"/>
    <property type="match status" value="1"/>
</dbReference>